<dbReference type="CDD" id="cd00047">
    <property type="entry name" value="PTPc"/>
    <property type="match status" value="1"/>
</dbReference>
<dbReference type="GO" id="GO:0004725">
    <property type="term" value="F:protein tyrosine phosphatase activity"/>
    <property type="evidence" value="ECO:0007669"/>
    <property type="project" value="InterPro"/>
</dbReference>
<dbReference type="PROSITE" id="PS50056">
    <property type="entry name" value="TYR_PHOSPHATASE_2"/>
    <property type="match status" value="1"/>
</dbReference>
<proteinExistence type="predicted"/>
<evidence type="ECO:0000259" key="2">
    <source>
        <dbReference type="PROSITE" id="PS50056"/>
    </source>
</evidence>
<sequence>MREDWRPLTTPFNSLLLPTPPTYYAILLNSKKTLIPLSELDRFLAEESTTGYKELREQFTHSSVGNYINASYIGVCNTDVNGNVFVQESIARPRFITTQDPLENTIGDFWKMVYEQRVPIIIRLLGPSENKEETQKYWPQGVDEKAPFPTTSGKMWVKLLYEERKPVWVERSFRIWPDGQRSLSMFVHHLEYVGWMTNCLSASTNLLKFIDDVTDPLVPIAATAGPMVVQSRGGIGRNGLFVVASIIKENVEMGAKGVDIYNIIKQLRSYQMGFVNSVDYYIELHYFALQAYLQTKTGGCRQLQYKEIK</sequence>
<dbReference type="EMBL" id="UYWX01000017">
    <property type="protein sequence ID" value="VDM16148.1"/>
    <property type="molecule type" value="Genomic_DNA"/>
</dbReference>
<dbReference type="SMART" id="SM00404">
    <property type="entry name" value="PTPc_motif"/>
    <property type="match status" value="1"/>
</dbReference>
<dbReference type="SUPFAM" id="SSF52799">
    <property type="entry name" value="(Phosphotyrosine protein) phosphatases II"/>
    <property type="match status" value="1"/>
</dbReference>
<protein>
    <submittedName>
        <fullName evidence="5">Protein-tyrosine phosphatase</fullName>
    </submittedName>
</protein>
<dbReference type="InterPro" id="IPR000242">
    <property type="entry name" value="PTP_cat"/>
</dbReference>
<dbReference type="PRINTS" id="PR00700">
    <property type="entry name" value="PRTYPHPHTASE"/>
</dbReference>
<evidence type="ECO:0000313" key="3">
    <source>
        <dbReference type="EMBL" id="VDM16148.1"/>
    </source>
</evidence>
<dbReference type="SMART" id="SM00194">
    <property type="entry name" value="PTPc"/>
    <property type="match status" value="1"/>
</dbReference>
<dbReference type="InterPro" id="IPR003595">
    <property type="entry name" value="Tyr_Pase_cat"/>
</dbReference>
<organism evidence="5">
    <name type="scientific">Hydatigena taeniaeformis</name>
    <name type="common">Feline tapeworm</name>
    <name type="synonym">Taenia taeniaeformis</name>
    <dbReference type="NCBI Taxonomy" id="6205"/>
    <lineage>
        <taxon>Eukaryota</taxon>
        <taxon>Metazoa</taxon>
        <taxon>Spiralia</taxon>
        <taxon>Lophotrochozoa</taxon>
        <taxon>Platyhelminthes</taxon>
        <taxon>Cestoda</taxon>
        <taxon>Eucestoda</taxon>
        <taxon>Cyclophyllidea</taxon>
        <taxon>Taeniidae</taxon>
        <taxon>Hydatigera</taxon>
    </lineage>
</organism>
<feature type="domain" description="Tyrosine specific protein phosphatases" evidence="2">
    <location>
        <begin position="204"/>
        <end position="282"/>
    </location>
</feature>
<dbReference type="OrthoDB" id="9979034at2759"/>
<dbReference type="InterPro" id="IPR050348">
    <property type="entry name" value="Protein-Tyr_Phosphatase"/>
</dbReference>
<reference evidence="3 4" key="2">
    <citation type="submission" date="2018-11" db="EMBL/GenBank/DDBJ databases">
        <authorList>
            <consortium name="Pathogen Informatics"/>
        </authorList>
    </citation>
    <scope>NUCLEOTIDE SEQUENCE [LARGE SCALE GENOMIC DNA]</scope>
</reference>
<dbReference type="PANTHER" id="PTHR19134:SF449">
    <property type="entry name" value="TYROSINE-PROTEIN PHOSPHATASE 1"/>
    <property type="match status" value="1"/>
</dbReference>
<dbReference type="InterPro" id="IPR029021">
    <property type="entry name" value="Prot-tyrosine_phosphatase-like"/>
</dbReference>
<accession>A0A158RDA8</accession>
<keyword evidence="4" id="KW-1185">Reference proteome</keyword>
<dbReference type="InterPro" id="IPR000387">
    <property type="entry name" value="Tyr_Pase_dom"/>
</dbReference>
<evidence type="ECO:0000259" key="1">
    <source>
        <dbReference type="PROSITE" id="PS50055"/>
    </source>
</evidence>
<evidence type="ECO:0000313" key="4">
    <source>
        <dbReference type="Proteomes" id="UP000274429"/>
    </source>
</evidence>
<name>A0A158RDA8_HYDTA</name>
<feature type="domain" description="Tyrosine-protein phosphatase" evidence="1">
    <location>
        <begin position="29"/>
        <end position="291"/>
    </location>
</feature>
<dbReference type="AlphaFoldDB" id="A0A158RDA8"/>
<reference evidence="5" key="1">
    <citation type="submission" date="2016-04" db="UniProtKB">
        <authorList>
            <consortium name="WormBaseParasite"/>
        </authorList>
    </citation>
    <scope>IDENTIFICATION</scope>
</reference>
<evidence type="ECO:0000313" key="5">
    <source>
        <dbReference type="WBParaSite" id="TTAC_0000025001-mRNA-1"/>
    </source>
</evidence>
<dbReference type="PANTHER" id="PTHR19134">
    <property type="entry name" value="RECEPTOR-TYPE TYROSINE-PROTEIN PHOSPHATASE"/>
    <property type="match status" value="1"/>
</dbReference>
<dbReference type="STRING" id="6205.A0A158RDA8"/>
<dbReference type="WBParaSite" id="TTAC_0000025001-mRNA-1">
    <property type="protein sequence ID" value="TTAC_0000025001-mRNA-1"/>
    <property type="gene ID" value="TTAC_0000025001"/>
</dbReference>
<dbReference type="Proteomes" id="UP000274429">
    <property type="component" value="Unassembled WGS sequence"/>
</dbReference>
<dbReference type="PROSITE" id="PS50055">
    <property type="entry name" value="TYR_PHOSPHATASE_PTP"/>
    <property type="match status" value="1"/>
</dbReference>
<gene>
    <name evidence="3" type="ORF">TTAC_LOCUS251</name>
</gene>
<dbReference type="Pfam" id="PF00102">
    <property type="entry name" value="Y_phosphatase"/>
    <property type="match status" value="1"/>
</dbReference>
<dbReference type="Gene3D" id="3.90.190.10">
    <property type="entry name" value="Protein tyrosine phosphatase superfamily"/>
    <property type="match status" value="1"/>
</dbReference>